<keyword evidence="4" id="KW-0802">TPR repeat</keyword>
<organism evidence="12 13">
    <name type="scientific">Durusdinium trenchii</name>
    <dbReference type="NCBI Taxonomy" id="1381693"/>
    <lineage>
        <taxon>Eukaryota</taxon>
        <taxon>Sar</taxon>
        <taxon>Alveolata</taxon>
        <taxon>Dinophyceae</taxon>
        <taxon>Suessiales</taxon>
        <taxon>Symbiodiniaceae</taxon>
        <taxon>Durusdinium</taxon>
    </lineage>
</organism>
<comment type="subcellular location">
    <subcellularLocation>
        <location evidence="1">Cell projection</location>
        <location evidence="1">Cilium</location>
    </subcellularLocation>
</comment>
<keyword evidence="13" id="KW-1185">Reference proteome</keyword>
<dbReference type="Proteomes" id="UP001642464">
    <property type="component" value="Unassembled WGS sequence"/>
</dbReference>
<dbReference type="PANTHER" id="PTHR15722:SF7">
    <property type="entry name" value="INTRAFLAGELLAR TRANSPORT PROTEIN 140 HOMOLOG"/>
    <property type="match status" value="1"/>
</dbReference>
<evidence type="ECO:0000256" key="4">
    <source>
        <dbReference type="ARBA" id="ARBA00022803"/>
    </source>
</evidence>
<feature type="domain" description="IF140/IFT172/WDR19 TPR" evidence="11">
    <location>
        <begin position="732"/>
        <end position="1216"/>
    </location>
</feature>
<dbReference type="Pfam" id="PF23385">
    <property type="entry name" value="Beta-prop_IFT140_2nd"/>
    <property type="match status" value="2"/>
</dbReference>
<dbReference type="Pfam" id="PF24760">
    <property type="entry name" value="TPR_IF140_C"/>
    <property type="match status" value="1"/>
</dbReference>
<evidence type="ECO:0000256" key="7">
    <source>
        <dbReference type="SAM" id="MobiDB-lite"/>
    </source>
</evidence>
<keyword evidence="2" id="KW-0853">WD repeat</keyword>
<dbReference type="SUPFAM" id="SSF48452">
    <property type="entry name" value="TPR-like"/>
    <property type="match status" value="1"/>
</dbReference>
<evidence type="ECO:0000256" key="3">
    <source>
        <dbReference type="ARBA" id="ARBA00022737"/>
    </source>
</evidence>
<evidence type="ECO:0000313" key="13">
    <source>
        <dbReference type="Proteomes" id="UP001642464"/>
    </source>
</evidence>
<dbReference type="Pfam" id="PF23383">
    <property type="entry name" value="Beta-prop_IFT140_1st"/>
    <property type="match status" value="2"/>
</dbReference>
<proteinExistence type="predicted"/>
<feature type="domain" description="IFT140 first beta-propeller" evidence="8">
    <location>
        <begin position="163"/>
        <end position="369"/>
    </location>
</feature>
<evidence type="ECO:0000313" key="12">
    <source>
        <dbReference type="EMBL" id="CAK9050986.1"/>
    </source>
</evidence>
<dbReference type="Gene3D" id="2.130.10.10">
    <property type="entry name" value="YVTN repeat-like/Quinoprotein amine dehydrogenase"/>
    <property type="match status" value="2"/>
</dbReference>
<evidence type="ECO:0000256" key="5">
    <source>
        <dbReference type="ARBA" id="ARBA00023069"/>
    </source>
</evidence>
<dbReference type="InterPro" id="IPR015943">
    <property type="entry name" value="WD40/YVTN_repeat-like_dom_sf"/>
</dbReference>
<name>A0ABP0MHL6_9DINO</name>
<protein>
    <submittedName>
        <fullName evidence="12">Intraflagellar transport protein 140 homolog (WD and tetratricopeptide repeats protein 2)</fullName>
    </submittedName>
</protein>
<dbReference type="InterPro" id="IPR056168">
    <property type="entry name" value="TPR_IF140/IFT172/WDR19"/>
</dbReference>
<dbReference type="InterPro" id="IPR056155">
    <property type="entry name" value="Beta-prop_IFT140_2nd"/>
</dbReference>
<feature type="domain" description="IFT140 second beta-propeller" evidence="9">
    <location>
        <begin position="601"/>
        <end position="689"/>
    </location>
</feature>
<keyword evidence="6" id="KW-0966">Cell projection</keyword>
<sequence>MSSIYFDHDLPLSDYTAVRCIAWSTGEEMPLLAVADGCVLRIFREGEELADFAQERAVPCTALAWHPTSKVICAGWEDGAVTFAGPACHARNDQDVHRESPILSIVFNPAGTRCVTTDMQGVVGVWKTDQRGLCNQMCHYRKSGAHDKVIFRTTTPSGEPNLENPPFFFGGEQGIIYLADDFGLCSERYKIGSPLLLLEYYSEKDVVVLVTKSVILVQFSLSADGKVTNESKLKLSCGPTPEKLQGCWAGPGLLATCSHESILRIWNLADDENYILSLQGVDERNSLSGDKVTSVDYNPRKQVLACGTRGGKMVQWRSSTLSGIPKSEANWQVLPVVSVGDCAVDRLTWGPGESLIHARTERSSVILSEAQLNTAVQAPLMAVQTAPMEILLYHTERQVHVGLTAHFRVKGLGVGTGTVLLWNNKQVMLYDVDVTFQPTVLSQFSRSNEMTSAALICQGHYRSVAIAAGAKIEITNQQGVVQKTIQFSEEVEGLPISLDVSGGFLVASTSLNFLRLWNVSKTTPKQLGATRKFEGFSEQPLGEIRSVRVNKDGTRVSLLVDQRLNADGLPSERGTLKVPDARIFVYDTDSDNFLEYQVGQSCVPVAHCWDSTDSRLLCCEVVPQALAYCPHQPDPKANDASAPSHSAMTLFIANAEQILLQDSISCLDPENHSLTRMPAGLIVPYVYFSRPTANAEEAPITRAVLRDFAGLENMDEETTAALLNFSYHLACGNTDEAYKSVKGVRSSNVWESMSKMCVKTGRLDVAQKCLGQMSHARAAGALRQCHELEPEARLAVVAVHLDMIEDAEQLLKQCGRYDLLNQLYQASGSWEKALEVAKTKDRIHLKPTHYAYAQHLEALEDVQGALTHYEFSGTYRTESPRLLCSMGLTEDLSNYVEQSDDSQLHRWYAQFLESKADLDGAAREYKKANDWLSLCRVACFNEDLDRAQRICEDSQDQAACYHLARHLEAAGHFKEAMHYFQMAGRASHAIRLAQENQYDGDLMSLALASDPQSMAAAAKYYEQKGQPSKAVILYQKSGQQKRALELCFSARLFDALRKISDELNAESDPTILAKCAEFFMQHEQHEKAVHLLSISKQFERAVQLCAEHDVQITEEMAERMTPEKNSMDPAARSEVLQEIGKLCRKQGSFQLACKKFTQAGDKLKAMKSLLNSNDTEKIIFFAGTARQPEIYILAGNYLQSLDWHNDPEIMKNIIQFYSKAKAWDKLAAFYDACAQVEIDEYRDYDKAAGALREALKYMTKATGEGDERVASLQQRIALVDQFANVRQMAKTEPDQMVATCEHMVEMPEIESAVRIGDIFAQLVEYYGEMGDYHSAHRTVERMRQRNIVLTPYLDRSLLETIYRSVGQSLPEDAEPEPPQEDVEEEIPED</sequence>
<evidence type="ECO:0000259" key="10">
    <source>
        <dbReference type="Pfam" id="PF24760"/>
    </source>
</evidence>
<evidence type="ECO:0000259" key="8">
    <source>
        <dbReference type="Pfam" id="PF23383"/>
    </source>
</evidence>
<dbReference type="SUPFAM" id="SSF50978">
    <property type="entry name" value="WD40 repeat-like"/>
    <property type="match status" value="1"/>
</dbReference>
<evidence type="ECO:0000256" key="1">
    <source>
        <dbReference type="ARBA" id="ARBA00004138"/>
    </source>
</evidence>
<dbReference type="SMART" id="SM00320">
    <property type="entry name" value="WD40"/>
    <property type="match status" value="5"/>
</dbReference>
<reference evidence="12 13" key="1">
    <citation type="submission" date="2024-02" db="EMBL/GenBank/DDBJ databases">
        <authorList>
            <person name="Chen Y."/>
            <person name="Shah S."/>
            <person name="Dougan E. K."/>
            <person name="Thang M."/>
            <person name="Chan C."/>
        </authorList>
    </citation>
    <scope>NUCLEOTIDE SEQUENCE [LARGE SCALE GENOMIC DNA]</scope>
</reference>
<evidence type="ECO:0000256" key="2">
    <source>
        <dbReference type="ARBA" id="ARBA00022574"/>
    </source>
</evidence>
<comment type="caution">
    <text evidence="12">The sequence shown here is derived from an EMBL/GenBank/DDBJ whole genome shotgun (WGS) entry which is preliminary data.</text>
</comment>
<accession>A0ABP0MHL6</accession>
<feature type="compositionally biased region" description="Acidic residues" evidence="7">
    <location>
        <begin position="1371"/>
        <end position="1389"/>
    </location>
</feature>
<evidence type="ECO:0000256" key="6">
    <source>
        <dbReference type="ARBA" id="ARBA00023273"/>
    </source>
</evidence>
<gene>
    <name evidence="12" type="ORF">SCF082_LOCUS28042</name>
</gene>
<keyword evidence="5" id="KW-0969">Cilium</keyword>
<dbReference type="InterPro" id="IPR011990">
    <property type="entry name" value="TPR-like_helical_dom_sf"/>
</dbReference>
<feature type="region of interest" description="Disordered" evidence="7">
    <location>
        <begin position="1364"/>
        <end position="1389"/>
    </location>
</feature>
<feature type="domain" description="IFT140 second beta-propeller" evidence="9">
    <location>
        <begin position="381"/>
        <end position="593"/>
    </location>
</feature>
<dbReference type="Gene3D" id="1.25.40.470">
    <property type="match status" value="2"/>
</dbReference>
<dbReference type="InterPro" id="IPR036322">
    <property type="entry name" value="WD40_repeat_dom_sf"/>
</dbReference>
<feature type="domain" description="IFT140 first beta-propeller" evidence="8">
    <location>
        <begin position="4"/>
        <end position="157"/>
    </location>
</feature>
<dbReference type="PANTHER" id="PTHR15722">
    <property type="entry name" value="IFT140/172-RELATED"/>
    <property type="match status" value="1"/>
</dbReference>
<dbReference type="InterPro" id="IPR056154">
    <property type="entry name" value="Beta-prop_IFT140_1st"/>
</dbReference>
<dbReference type="InterPro" id="IPR056156">
    <property type="entry name" value="TPR_IF140_C"/>
</dbReference>
<feature type="domain" description="IF140 C-terminal TPR" evidence="10">
    <location>
        <begin position="1224"/>
        <end position="1343"/>
    </location>
</feature>
<keyword evidence="3" id="KW-0677">Repeat</keyword>
<dbReference type="EMBL" id="CAXAMM010022001">
    <property type="protein sequence ID" value="CAK9050986.1"/>
    <property type="molecule type" value="Genomic_DNA"/>
</dbReference>
<evidence type="ECO:0000259" key="11">
    <source>
        <dbReference type="Pfam" id="PF24762"/>
    </source>
</evidence>
<dbReference type="Pfam" id="PF24762">
    <property type="entry name" value="TPR_IF140-IFT172"/>
    <property type="match status" value="1"/>
</dbReference>
<dbReference type="InterPro" id="IPR001680">
    <property type="entry name" value="WD40_rpt"/>
</dbReference>
<evidence type="ECO:0000259" key="9">
    <source>
        <dbReference type="Pfam" id="PF23385"/>
    </source>
</evidence>